<feature type="region of interest" description="Disordered" evidence="1">
    <location>
        <begin position="340"/>
        <end position="363"/>
    </location>
</feature>
<sequence length="363" mass="42497">MKFTQNIIFYLFILFNSTRLFANNFDGSFDSLGLKVKSNVPWMYNYDKAINHIENNDSSAALFSLEEQLKISSYSEYEYGKVYVQYQTLIWGTNNINRAYLFFNSLDENNYLIYGSKYFSEYIYKQSNITSEFLNDLKLLDDEYLANNLLIAYQLILPYKRGNDLKEKIELSKLIINNENPNLGKLNPNILNNLINKRYVNVEDNSEIKTKLDLIYKNILLYIKNNGNNVYLLSDIELDYNENIIVNKLLQTIKKQIHIQNELNNRLNEILSIHSDSIFLTILQSFLKYDAFDNGLMQATNYLIEFKNKNVANSNVNHVIDIHLKMFNLWSGELEESRFSSNTRRPQGKAYTAPDGNRGIFHP</sequence>
<evidence type="ECO:0000313" key="6">
    <source>
        <dbReference type="Proteomes" id="UP000241618"/>
    </source>
</evidence>
<dbReference type="RefSeq" id="WP_107192037.1">
    <property type="nucleotide sequence ID" value="NZ_PYMN01000066.1"/>
</dbReference>
<protein>
    <submittedName>
        <fullName evidence="4">Uncharacterized protein</fullName>
    </submittedName>
</protein>
<proteinExistence type="predicted"/>
<evidence type="ECO:0000313" key="4">
    <source>
        <dbReference type="EMBL" id="PSU50784.1"/>
    </source>
</evidence>
<feature type="signal peptide" evidence="2">
    <location>
        <begin position="1"/>
        <end position="22"/>
    </location>
</feature>
<organism evidence="4 6">
    <name type="scientific">Photobacterium phosphoreum</name>
    <dbReference type="NCBI Taxonomy" id="659"/>
    <lineage>
        <taxon>Bacteria</taxon>
        <taxon>Pseudomonadati</taxon>
        <taxon>Pseudomonadota</taxon>
        <taxon>Gammaproteobacteria</taxon>
        <taxon>Vibrionales</taxon>
        <taxon>Vibrionaceae</taxon>
        <taxon>Photobacterium</taxon>
    </lineage>
</organism>
<dbReference type="Proteomes" id="UP000241618">
    <property type="component" value="Unassembled WGS sequence"/>
</dbReference>
<gene>
    <name evidence="4" type="ORF">C9J18_14140</name>
    <name evidence="3" type="ORF">CTM96_05130</name>
</gene>
<evidence type="ECO:0000256" key="2">
    <source>
        <dbReference type="SAM" id="SignalP"/>
    </source>
</evidence>
<dbReference type="EMBL" id="PYMP01000013">
    <property type="protein sequence ID" value="PSU50784.1"/>
    <property type="molecule type" value="Genomic_DNA"/>
</dbReference>
<dbReference type="AlphaFoldDB" id="A0A2T3JP20"/>
<feature type="chain" id="PRO_5015442968" evidence="2">
    <location>
        <begin position="23"/>
        <end position="363"/>
    </location>
</feature>
<evidence type="ECO:0000256" key="1">
    <source>
        <dbReference type="SAM" id="MobiDB-lite"/>
    </source>
</evidence>
<dbReference type="Proteomes" id="UP000241405">
    <property type="component" value="Unassembled WGS sequence"/>
</dbReference>
<name>A0A2T3JP20_PHOPO</name>
<comment type="caution">
    <text evidence="4">The sequence shown here is derived from an EMBL/GenBank/DDBJ whole genome shotgun (WGS) entry which is preliminary data.</text>
</comment>
<dbReference type="EMBL" id="PYMO01000003">
    <property type="protein sequence ID" value="PSU26397.1"/>
    <property type="molecule type" value="Genomic_DNA"/>
</dbReference>
<keyword evidence="2" id="KW-0732">Signal</keyword>
<keyword evidence="5" id="KW-1185">Reference proteome</keyword>
<reference evidence="5 6" key="1">
    <citation type="submission" date="2018-03" db="EMBL/GenBank/DDBJ databases">
        <title>Whole genome sequencing of Histamine producing bacteria.</title>
        <authorList>
            <person name="Butler K."/>
        </authorList>
    </citation>
    <scope>NUCLEOTIDE SEQUENCE [LARGE SCALE GENOMIC DNA]</scope>
    <source>
        <strain evidence="4 6">FS-6.1</strain>
        <strain evidence="3 5">FS-6.2</strain>
    </source>
</reference>
<evidence type="ECO:0000313" key="5">
    <source>
        <dbReference type="Proteomes" id="UP000241405"/>
    </source>
</evidence>
<accession>A0A2T3JP20</accession>
<evidence type="ECO:0000313" key="3">
    <source>
        <dbReference type="EMBL" id="PSU26397.1"/>
    </source>
</evidence>